<gene>
    <name evidence="1" type="ORF">BJ878DRAFT_500253</name>
</gene>
<evidence type="ECO:0000313" key="2">
    <source>
        <dbReference type="Proteomes" id="UP000887226"/>
    </source>
</evidence>
<keyword evidence="2" id="KW-1185">Reference proteome</keyword>
<protein>
    <submittedName>
        <fullName evidence="1">Uncharacterized protein</fullName>
    </submittedName>
</protein>
<accession>A0A9P7Z6E4</accession>
<evidence type="ECO:0000313" key="1">
    <source>
        <dbReference type="EMBL" id="KAG9245703.1"/>
    </source>
</evidence>
<sequence length="202" mass="22150">MLKLKTIFLTYSWSLSITRCHMHLVTQADLQSHGPRYSQTCFKGQLSSIVYLLPSPNKAPTPNLQDDSYPVIHSTSSVIIALSLLLISVVSPIVSYRNTCANRLRSDTGSVVLCSGVFLDALSLVVDVVDSTIDAGAGTISGLFDCLRLGYWRIFSRSTVRKLLSGDEQQRSRGVSGLSSLLRASNKWTAFLWFGSKSKVSL</sequence>
<dbReference type="EMBL" id="MU253834">
    <property type="protein sequence ID" value="KAG9245703.1"/>
    <property type="molecule type" value="Genomic_DNA"/>
</dbReference>
<feature type="non-terminal residue" evidence="1">
    <location>
        <position position="202"/>
    </location>
</feature>
<organism evidence="1 2">
    <name type="scientific">Calycina marina</name>
    <dbReference type="NCBI Taxonomy" id="1763456"/>
    <lineage>
        <taxon>Eukaryota</taxon>
        <taxon>Fungi</taxon>
        <taxon>Dikarya</taxon>
        <taxon>Ascomycota</taxon>
        <taxon>Pezizomycotina</taxon>
        <taxon>Leotiomycetes</taxon>
        <taxon>Helotiales</taxon>
        <taxon>Pezizellaceae</taxon>
        <taxon>Calycina</taxon>
    </lineage>
</organism>
<comment type="caution">
    <text evidence="1">The sequence shown here is derived from an EMBL/GenBank/DDBJ whole genome shotgun (WGS) entry which is preliminary data.</text>
</comment>
<reference evidence="1" key="1">
    <citation type="journal article" date="2021" name="IMA Fungus">
        <title>Genomic characterization of three marine fungi, including Emericellopsis atlantica sp. nov. with signatures of a generalist lifestyle and marine biomass degradation.</title>
        <authorList>
            <person name="Hagestad O.C."/>
            <person name="Hou L."/>
            <person name="Andersen J.H."/>
            <person name="Hansen E.H."/>
            <person name="Altermark B."/>
            <person name="Li C."/>
            <person name="Kuhnert E."/>
            <person name="Cox R.J."/>
            <person name="Crous P.W."/>
            <person name="Spatafora J.W."/>
            <person name="Lail K."/>
            <person name="Amirebrahimi M."/>
            <person name="Lipzen A."/>
            <person name="Pangilinan J."/>
            <person name="Andreopoulos W."/>
            <person name="Hayes R.D."/>
            <person name="Ng V."/>
            <person name="Grigoriev I.V."/>
            <person name="Jackson S.A."/>
            <person name="Sutton T.D.S."/>
            <person name="Dobson A.D.W."/>
            <person name="Rama T."/>
        </authorList>
    </citation>
    <scope>NUCLEOTIDE SEQUENCE</scope>
    <source>
        <strain evidence="1">TRa3180A</strain>
    </source>
</reference>
<dbReference type="Proteomes" id="UP000887226">
    <property type="component" value="Unassembled WGS sequence"/>
</dbReference>
<name>A0A9P7Z6E4_9HELO</name>
<dbReference type="AlphaFoldDB" id="A0A9P7Z6E4"/>
<proteinExistence type="predicted"/>